<sequence length="30" mass="3771">MRYLIIWFIIDRCLLFRKNKINVPKHLPKT</sequence>
<evidence type="ECO:0000313" key="1">
    <source>
        <dbReference type="EMBL" id="DAE08425.1"/>
    </source>
</evidence>
<organism evidence="1">
    <name type="scientific">Siphoviridae sp. ctUcA20</name>
    <dbReference type="NCBI Taxonomy" id="2825528"/>
    <lineage>
        <taxon>Viruses</taxon>
        <taxon>Duplodnaviria</taxon>
        <taxon>Heunggongvirae</taxon>
        <taxon>Uroviricota</taxon>
        <taxon>Caudoviricetes</taxon>
    </lineage>
</organism>
<protein>
    <submittedName>
        <fullName evidence="1">Uncharacterized protein</fullName>
    </submittedName>
</protein>
<accession>A0A8S5PPR2</accession>
<proteinExistence type="predicted"/>
<name>A0A8S5PPR2_9CAUD</name>
<reference evidence="1" key="1">
    <citation type="journal article" date="2021" name="Proc. Natl. Acad. Sci. U.S.A.">
        <title>A Catalog of Tens of Thousands of Viruses from Human Metagenomes Reveals Hidden Associations with Chronic Diseases.</title>
        <authorList>
            <person name="Tisza M.J."/>
            <person name="Buck C.B."/>
        </authorList>
    </citation>
    <scope>NUCLEOTIDE SEQUENCE</scope>
    <source>
        <strain evidence="1">CtUcA20</strain>
    </source>
</reference>
<dbReference type="EMBL" id="BK015469">
    <property type="protein sequence ID" value="DAE08425.1"/>
    <property type="molecule type" value="Genomic_DNA"/>
</dbReference>